<dbReference type="RefSeq" id="WP_272140151.1">
    <property type="nucleotide sequence ID" value="NZ_JAQLOI010000003.1"/>
</dbReference>
<dbReference type="Proteomes" id="UP001210678">
    <property type="component" value="Unassembled WGS sequence"/>
</dbReference>
<name>A0ABT4YWK0_9VIBR</name>
<protein>
    <submittedName>
        <fullName evidence="4">Porin family protein</fullName>
    </submittedName>
</protein>
<evidence type="ECO:0000259" key="3">
    <source>
        <dbReference type="Pfam" id="PF13505"/>
    </source>
</evidence>
<keyword evidence="5" id="KW-1185">Reference proteome</keyword>
<evidence type="ECO:0000256" key="1">
    <source>
        <dbReference type="ARBA" id="ARBA00022729"/>
    </source>
</evidence>
<accession>A0ABT4YWK0</accession>
<evidence type="ECO:0000313" key="4">
    <source>
        <dbReference type="EMBL" id="MDB1125960.1"/>
    </source>
</evidence>
<dbReference type="Pfam" id="PF13505">
    <property type="entry name" value="OMP_b-brl"/>
    <property type="match status" value="1"/>
</dbReference>
<comment type="caution">
    <text evidence="4">The sequence shown here is derived from an EMBL/GenBank/DDBJ whole genome shotgun (WGS) entry which is preliminary data.</text>
</comment>
<proteinExistence type="predicted"/>
<feature type="signal peptide" evidence="2">
    <location>
        <begin position="1"/>
        <end position="20"/>
    </location>
</feature>
<gene>
    <name evidence="4" type="ORF">PGX00_20755</name>
</gene>
<dbReference type="Gene3D" id="2.40.160.20">
    <property type="match status" value="1"/>
</dbReference>
<evidence type="ECO:0000256" key="2">
    <source>
        <dbReference type="SAM" id="SignalP"/>
    </source>
</evidence>
<dbReference type="EMBL" id="JAQLOI010000003">
    <property type="protein sequence ID" value="MDB1125960.1"/>
    <property type="molecule type" value="Genomic_DNA"/>
</dbReference>
<dbReference type="InterPro" id="IPR027385">
    <property type="entry name" value="Beta-barrel_OMP"/>
</dbReference>
<feature type="chain" id="PRO_5046940930" evidence="2">
    <location>
        <begin position="21"/>
        <end position="183"/>
    </location>
</feature>
<sequence>MKTLFTTLISCSLLAAPTFANNFDSQHRVGLGFSKTKINEYFTDSTVDWGKGIKLEYGYEFNRLVGLNVAYTKNKDSESNYGVSSDIDGFNIKIDADIGYKFYLENLNIKPYGLIGLAHHNEENSLSWDGGKLNETYKDTSIVIGLGARAEFGAHIYTDMRVDYAIYDDADYDTFSWTIGYRF</sequence>
<feature type="domain" description="Outer membrane protein beta-barrel" evidence="3">
    <location>
        <begin position="7"/>
        <end position="183"/>
    </location>
</feature>
<dbReference type="SUPFAM" id="SSF56925">
    <property type="entry name" value="OMPA-like"/>
    <property type="match status" value="1"/>
</dbReference>
<reference evidence="4 5" key="1">
    <citation type="submission" date="2023-01" db="EMBL/GenBank/DDBJ databases">
        <title>Vibrio sp. KJ40-1 sp.nov, isolated from marine algae.</title>
        <authorList>
            <person name="Butt M."/>
            <person name="Kim J.M.J."/>
            <person name="Jeon C.O.C."/>
        </authorList>
    </citation>
    <scope>NUCLEOTIDE SEQUENCE [LARGE SCALE GENOMIC DNA]</scope>
    <source>
        <strain evidence="4 5">KJ40-1</strain>
    </source>
</reference>
<evidence type="ECO:0000313" key="5">
    <source>
        <dbReference type="Proteomes" id="UP001210678"/>
    </source>
</evidence>
<keyword evidence="1 2" id="KW-0732">Signal</keyword>
<dbReference type="InterPro" id="IPR011250">
    <property type="entry name" value="OMP/PagP_B-barrel"/>
</dbReference>
<organism evidence="4 5">
    <name type="scientific">Vibrio algarum</name>
    <dbReference type="NCBI Taxonomy" id="3020714"/>
    <lineage>
        <taxon>Bacteria</taxon>
        <taxon>Pseudomonadati</taxon>
        <taxon>Pseudomonadota</taxon>
        <taxon>Gammaproteobacteria</taxon>
        <taxon>Vibrionales</taxon>
        <taxon>Vibrionaceae</taxon>
        <taxon>Vibrio</taxon>
    </lineage>
</organism>